<dbReference type="GO" id="GO:0003677">
    <property type="term" value="F:DNA binding"/>
    <property type="evidence" value="ECO:0007669"/>
    <property type="project" value="UniProtKB-KW"/>
</dbReference>
<dbReference type="InterPro" id="IPR010998">
    <property type="entry name" value="Integrase_recombinase_N"/>
</dbReference>
<evidence type="ECO:0000256" key="1">
    <source>
        <dbReference type="ARBA" id="ARBA00008857"/>
    </source>
</evidence>
<keyword evidence="4" id="KW-0233">DNA recombination</keyword>
<dbReference type="RefSeq" id="WP_089881155.1">
    <property type="nucleotide sequence ID" value="NZ_FNPF01000004.1"/>
</dbReference>
<dbReference type="PROSITE" id="PS51898">
    <property type="entry name" value="TYR_RECOMBINASE"/>
    <property type="match status" value="1"/>
</dbReference>
<evidence type="ECO:0000256" key="3">
    <source>
        <dbReference type="ARBA" id="ARBA00023125"/>
    </source>
</evidence>
<keyword evidence="3" id="KW-0238">DNA-binding</keyword>
<dbReference type="Proteomes" id="UP000199286">
    <property type="component" value="Unassembled WGS sequence"/>
</dbReference>
<dbReference type="InterPro" id="IPR002104">
    <property type="entry name" value="Integrase_catalytic"/>
</dbReference>
<name>A0A1H3HR02_9RHOB</name>
<sequence length="369" mass="41332">MTRKNPFPGVSRHVDRHGKVHWRLRKRIKGRKIDTYLSGRYGSAEFRAAYEAALNPAPEAPKTAGDWGTFDHVITHMKGSRKWREDLSASTRYAKGKRLDWIRSLIGAARLSSFEARHLENLMDRKGGPDAANRLLKEISEIFDYAAKKLGYNVPNPTGGVEPHKTRKGGFHTWTDDEVQKFRDAHPTGSKPRLAFELMLATGAARQDACAMGRHNIKGDHIYYRRGKTGQETELPLIYMAELVAEIVQLPHGSSLFLTHSDGKPYTPESFGNWFADQCTAAGLPAKCRAHGLRKRGATILAEKGANELQIMAFLAHRSTREALRYVQAAQRRRLAAAGMKLAHGSQNVSNLSDWLGKTTMQQHEKKGK</sequence>
<proteinExistence type="inferred from homology"/>
<reference evidence="6 7" key="1">
    <citation type="submission" date="2016-10" db="EMBL/GenBank/DDBJ databases">
        <authorList>
            <person name="de Groot N.N."/>
        </authorList>
    </citation>
    <scope>NUCLEOTIDE SEQUENCE [LARGE SCALE GENOMIC DNA]</scope>
    <source>
        <strain evidence="6 7">DSM 26880</strain>
    </source>
</reference>
<dbReference type="Gene3D" id="1.10.443.10">
    <property type="entry name" value="Intergrase catalytic core"/>
    <property type="match status" value="1"/>
</dbReference>
<dbReference type="Pfam" id="PF00589">
    <property type="entry name" value="Phage_integrase"/>
    <property type="match status" value="1"/>
</dbReference>
<gene>
    <name evidence="6" type="ORF">SAMN05444340_104112</name>
</gene>
<protein>
    <submittedName>
        <fullName evidence="6">Site-specific recombinase XerD</fullName>
    </submittedName>
</protein>
<dbReference type="OrthoDB" id="7510934at2"/>
<evidence type="ECO:0000313" key="6">
    <source>
        <dbReference type="EMBL" id="SDY17907.1"/>
    </source>
</evidence>
<dbReference type="GO" id="GO:0006310">
    <property type="term" value="P:DNA recombination"/>
    <property type="evidence" value="ECO:0007669"/>
    <property type="project" value="UniProtKB-KW"/>
</dbReference>
<dbReference type="PANTHER" id="PTHR30349:SF41">
    <property type="entry name" value="INTEGRASE_RECOMBINASE PROTEIN MJ0367-RELATED"/>
    <property type="match status" value="1"/>
</dbReference>
<dbReference type="SUPFAM" id="SSF56349">
    <property type="entry name" value="DNA breaking-rejoining enzymes"/>
    <property type="match status" value="1"/>
</dbReference>
<evidence type="ECO:0000256" key="4">
    <source>
        <dbReference type="ARBA" id="ARBA00023172"/>
    </source>
</evidence>
<dbReference type="Gene3D" id="1.10.150.130">
    <property type="match status" value="1"/>
</dbReference>
<dbReference type="GO" id="GO:0015074">
    <property type="term" value="P:DNA integration"/>
    <property type="evidence" value="ECO:0007669"/>
    <property type="project" value="UniProtKB-KW"/>
</dbReference>
<dbReference type="InterPro" id="IPR050090">
    <property type="entry name" value="Tyrosine_recombinase_XerCD"/>
</dbReference>
<evidence type="ECO:0000256" key="2">
    <source>
        <dbReference type="ARBA" id="ARBA00022908"/>
    </source>
</evidence>
<dbReference type="EMBL" id="FNPF01000004">
    <property type="protein sequence ID" value="SDY17907.1"/>
    <property type="molecule type" value="Genomic_DNA"/>
</dbReference>
<dbReference type="InterPro" id="IPR011010">
    <property type="entry name" value="DNA_brk_join_enz"/>
</dbReference>
<comment type="similarity">
    <text evidence="1">Belongs to the 'phage' integrase family.</text>
</comment>
<keyword evidence="2" id="KW-0229">DNA integration</keyword>
<feature type="domain" description="Tyr recombinase" evidence="5">
    <location>
        <begin position="169"/>
        <end position="340"/>
    </location>
</feature>
<accession>A0A1H3HR02</accession>
<organism evidence="6 7">
    <name type="scientific">Citreimonas salinaria</name>
    <dbReference type="NCBI Taxonomy" id="321339"/>
    <lineage>
        <taxon>Bacteria</taxon>
        <taxon>Pseudomonadati</taxon>
        <taxon>Pseudomonadota</taxon>
        <taxon>Alphaproteobacteria</taxon>
        <taxon>Rhodobacterales</taxon>
        <taxon>Roseobacteraceae</taxon>
        <taxon>Citreimonas</taxon>
    </lineage>
</organism>
<dbReference type="STRING" id="321339.SAMN05444340_104112"/>
<keyword evidence="7" id="KW-1185">Reference proteome</keyword>
<dbReference type="AlphaFoldDB" id="A0A1H3HR02"/>
<dbReference type="PANTHER" id="PTHR30349">
    <property type="entry name" value="PHAGE INTEGRASE-RELATED"/>
    <property type="match status" value="1"/>
</dbReference>
<evidence type="ECO:0000259" key="5">
    <source>
        <dbReference type="PROSITE" id="PS51898"/>
    </source>
</evidence>
<dbReference type="InterPro" id="IPR013762">
    <property type="entry name" value="Integrase-like_cat_sf"/>
</dbReference>
<evidence type="ECO:0000313" key="7">
    <source>
        <dbReference type="Proteomes" id="UP000199286"/>
    </source>
</evidence>